<comment type="caution">
    <text evidence="1">The sequence shown here is derived from an EMBL/GenBank/DDBJ whole genome shotgun (WGS) entry which is preliminary data.</text>
</comment>
<sequence>MLLNISYNRPDIKAKIDAEVGATFNLLDRFKLGGIGSGKLFITSTSIDIHNLLVLDNNINTCGIELRPNGIIVSFRSLLETYALVIPFYKLNIYKGKAEEYSIYRDQYFIKIKALQKDKRTHQFMKKVLDYKLTKAPTNVDDL</sequence>
<organism evidence="1 2">
    <name type="scientific">Gangjinia marincola</name>
    <dbReference type="NCBI Taxonomy" id="578463"/>
    <lineage>
        <taxon>Bacteria</taxon>
        <taxon>Pseudomonadati</taxon>
        <taxon>Bacteroidota</taxon>
        <taxon>Flavobacteriia</taxon>
        <taxon>Flavobacteriales</taxon>
        <taxon>Flavobacteriaceae</taxon>
        <taxon>Gangjinia</taxon>
    </lineage>
</organism>
<evidence type="ECO:0000313" key="1">
    <source>
        <dbReference type="EMBL" id="GAA0873485.1"/>
    </source>
</evidence>
<dbReference type="EMBL" id="BAAAFG010000016">
    <property type="protein sequence ID" value="GAA0873485.1"/>
    <property type="molecule type" value="Genomic_DNA"/>
</dbReference>
<dbReference type="RefSeq" id="WP_343768576.1">
    <property type="nucleotide sequence ID" value="NZ_BAAAFG010000016.1"/>
</dbReference>
<evidence type="ECO:0000313" key="2">
    <source>
        <dbReference type="Proteomes" id="UP001500507"/>
    </source>
</evidence>
<name>A0ABN1MK16_9FLAO</name>
<proteinExistence type="predicted"/>
<gene>
    <name evidence="1" type="ORF">GCM10009117_26320</name>
</gene>
<keyword evidence="2" id="KW-1185">Reference proteome</keyword>
<dbReference type="Proteomes" id="UP001500507">
    <property type="component" value="Unassembled WGS sequence"/>
</dbReference>
<accession>A0ABN1MK16</accession>
<reference evidence="1 2" key="1">
    <citation type="journal article" date="2019" name="Int. J. Syst. Evol. Microbiol.">
        <title>The Global Catalogue of Microorganisms (GCM) 10K type strain sequencing project: providing services to taxonomists for standard genome sequencing and annotation.</title>
        <authorList>
            <consortium name="The Broad Institute Genomics Platform"/>
            <consortium name="The Broad Institute Genome Sequencing Center for Infectious Disease"/>
            <person name="Wu L."/>
            <person name="Ma J."/>
        </authorList>
    </citation>
    <scope>NUCLEOTIDE SEQUENCE [LARGE SCALE GENOMIC DNA]</scope>
    <source>
        <strain evidence="1 2">JCM 16082</strain>
    </source>
</reference>
<evidence type="ECO:0008006" key="3">
    <source>
        <dbReference type="Google" id="ProtNLM"/>
    </source>
</evidence>
<protein>
    <recommendedName>
        <fullName evidence="3">Arginyl-tRNA synthetase</fullName>
    </recommendedName>
</protein>